<name>A0ABQ1GLN9_9GAMM</name>
<proteinExistence type="predicted"/>
<sequence>MLHAVRQFLTGSEPMEFESDYGLDESVLRLRDATRRWALFSSTEVAAGTVTASRVSLQRVIPMVGNSFKPFFVGKFERRADKVVLIGRFTMHIFVKVFMGVWMAFVAFITLVGGVAATQSHRAVPMPFVGLGMLLFAVLLICFGAWLSRNDPVWLSQVISRALSSPGAVSDAMASSPARSQVRSTGWARFTTKAAAALTLLGVMVSISAITGVQSYRAGPGGSVITHYPDVTSRYLSGMFGMAMLGLAYGIYRRRVLAWRLVFVIIGGAWVSQLAMFFVGGIPPAPTFALVLFGAVSALVMIVWGRWWYAQRVHFREE</sequence>
<organism evidence="2 3">
    <name type="scientific">Dyella nitratireducens</name>
    <dbReference type="NCBI Taxonomy" id="1849580"/>
    <lineage>
        <taxon>Bacteria</taxon>
        <taxon>Pseudomonadati</taxon>
        <taxon>Pseudomonadota</taxon>
        <taxon>Gammaproteobacteria</taxon>
        <taxon>Lysobacterales</taxon>
        <taxon>Rhodanobacteraceae</taxon>
        <taxon>Dyella</taxon>
    </lineage>
</organism>
<accession>A0ABQ1GLN9</accession>
<feature type="transmembrane region" description="Helical" evidence="1">
    <location>
        <begin position="288"/>
        <end position="309"/>
    </location>
</feature>
<feature type="transmembrane region" description="Helical" evidence="1">
    <location>
        <begin position="93"/>
        <end position="116"/>
    </location>
</feature>
<keyword evidence="1" id="KW-0812">Transmembrane</keyword>
<dbReference type="EMBL" id="BMJA01000004">
    <property type="protein sequence ID" value="GGA46063.1"/>
    <property type="molecule type" value="Genomic_DNA"/>
</dbReference>
<evidence type="ECO:0000313" key="3">
    <source>
        <dbReference type="Proteomes" id="UP000620046"/>
    </source>
</evidence>
<reference evidence="3" key="1">
    <citation type="journal article" date="2019" name="Int. J. Syst. Evol. Microbiol.">
        <title>The Global Catalogue of Microorganisms (GCM) 10K type strain sequencing project: providing services to taxonomists for standard genome sequencing and annotation.</title>
        <authorList>
            <consortium name="The Broad Institute Genomics Platform"/>
            <consortium name="The Broad Institute Genome Sequencing Center for Infectious Disease"/>
            <person name="Wu L."/>
            <person name="Ma J."/>
        </authorList>
    </citation>
    <scope>NUCLEOTIDE SEQUENCE [LARGE SCALE GENOMIC DNA]</scope>
    <source>
        <strain evidence="3">CGMCC 1.15439</strain>
    </source>
</reference>
<feature type="transmembrane region" description="Helical" evidence="1">
    <location>
        <begin position="259"/>
        <end position="282"/>
    </location>
</feature>
<protein>
    <submittedName>
        <fullName evidence="2">Uncharacterized protein</fullName>
    </submittedName>
</protein>
<feature type="transmembrane region" description="Helical" evidence="1">
    <location>
        <begin position="235"/>
        <end position="252"/>
    </location>
</feature>
<keyword evidence="1" id="KW-1133">Transmembrane helix</keyword>
<feature type="transmembrane region" description="Helical" evidence="1">
    <location>
        <begin position="194"/>
        <end position="215"/>
    </location>
</feature>
<dbReference type="RefSeq" id="WP_188796923.1">
    <property type="nucleotide sequence ID" value="NZ_BMJA01000004.1"/>
</dbReference>
<dbReference type="Proteomes" id="UP000620046">
    <property type="component" value="Unassembled WGS sequence"/>
</dbReference>
<evidence type="ECO:0000256" key="1">
    <source>
        <dbReference type="SAM" id="Phobius"/>
    </source>
</evidence>
<feature type="transmembrane region" description="Helical" evidence="1">
    <location>
        <begin position="128"/>
        <end position="147"/>
    </location>
</feature>
<keyword evidence="1" id="KW-0472">Membrane</keyword>
<keyword evidence="3" id="KW-1185">Reference proteome</keyword>
<gene>
    <name evidence="2" type="ORF">GCM10010981_39000</name>
</gene>
<comment type="caution">
    <text evidence="2">The sequence shown here is derived from an EMBL/GenBank/DDBJ whole genome shotgun (WGS) entry which is preliminary data.</text>
</comment>
<evidence type="ECO:0000313" key="2">
    <source>
        <dbReference type="EMBL" id="GGA46063.1"/>
    </source>
</evidence>